<dbReference type="AlphaFoldDB" id="T1F194"/>
<evidence type="ECO:0000313" key="4">
    <source>
        <dbReference type="Proteomes" id="UP000015101"/>
    </source>
</evidence>
<proteinExistence type="predicted"/>
<dbReference type="EnsemblMetazoa" id="HelroT169013">
    <property type="protein sequence ID" value="HelroP169013"/>
    <property type="gene ID" value="HelroG169013"/>
</dbReference>
<dbReference type="GeneID" id="20202594"/>
<reference evidence="3" key="3">
    <citation type="submission" date="2015-06" db="UniProtKB">
        <authorList>
            <consortium name="EnsemblMetazoa"/>
        </authorList>
    </citation>
    <scope>IDENTIFICATION</scope>
</reference>
<dbReference type="RefSeq" id="XP_009013096.1">
    <property type="nucleotide sequence ID" value="XM_009014848.1"/>
</dbReference>
<organism evidence="3 4">
    <name type="scientific">Helobdella robusta</name>
    <name type="common">Californian leech</name>
    <dbReference type="NCBI Taxonomy" id="6412"/>
    <lineage>
        <taxon>Eukaryota</taxon>
        <taxon>Metazoa</taxon>
        <taxon>Spiralia</taxon>
        <taxon>Lophotrochozoa</taxon>
        <taxon>Annelida</taxon>
        <taxon>Clitellata</taxon>
        <taxon>Hirudinea</taxon>
        <taxon>Rhynchobdellida</taxon>
        <taxon>Glossiphoniidae</taxon>
        <taxon>Helobdella</taxon>
    </lineage>
</organism>
<gene>
    <name evidence="3" type="primary">20202594</name>
    <name evidence="2" type="ORF">HELRODRAFT_169013</name>
</gene>
<dbReference type="CTD" id="20202594"/>
<evidence type="ECO:0000313" key="3">
    <source>
        <dbReference type="EnsemblMetazoa" id="HelroP169013"/>
    </source>
</evidence>
<dbReference type="HOGENOM" id="CLU_861304_0_0_1"/>
<reference evidence="2 4" key="2">
    <citation type="journal article" date="2013" name="Nature">
        <title>Insights into bilaterian evolution from three spiralian genomes.</title>
        <authorList>
            <person name="Simakov O."/>
            <person name="Marletaz F."/>
            <person name="Cho S.J."/>
            <person name="Edsinger-Gonzales E."/>
            <person name="Havlak P."/>
            <person name="Hellsten U."/>
            <person name="Kuo D.H."/>
            <person name="Larsson T."/>
            <person name="Lv J."/>
            <person name="Arendt D."/>
            <person name="Savage R."/>
            <person name="Osoegawa K."/>
            <person name="de Jong P."/>
            <person name="Grimwood J."/>
            <person name="Chapman J.A."/>
            <person name="Shapiro H."/>
            <person name="Aerts A."/>
            <person name="Otillar R.P."/>
            <person name="Terry A.Y."/>
            <person name="Boore J.L."/>
            <person name="Grigoriev I.V."/>
            <person name="Lindberg D.R."/>
            <person name="Seaver E.C."/>
            <person name="Weisblat D.A."/>
            <person name="Putnam N.H."/>
            <person name="Rokhsar D.S."/>
        </authorList>
    </citation>
    <scope>NUCLEOTIDE SEQUENCE</scope>
</reference>
<evidence type="ECO:0000313" key="2">
    <source>
        <dbReference type="EMBL" id="ESO09074.1"/>
    </source>
</evidence>
<keyword evidence="1" id="KW-0472">Membrane</keyword>
<dbReference type="Proteomes" id="UP000015101">
    <property type="component" value="Unassembled WGS sequence"/>
</dbReference>
<keyword evidence="1" id="KW-1133">Transmembrane helix</keyword>
<reference evidence="4" key="1">
    <citation type="submission" date="2012-12" db="EMBL/GenBank/DDBJ databases">
        <authorList>
            <person name="Hellsten U."/>
            <person name="Grimwood J."/>
            <person name="Chapman J.A."/>
            <person name="Shapiro H."/>
            <person name="Aerts A."/>
            <person name="Otillar R.P."/>
            <person name="Terry A.Y."/>
            <person name="Boore J.L."/>
            <person name="Simakov O."/>
            <person name="Marletaz F."/>
            <person name="Cho S.-J."/>
            <person name="Edsinger-Gonzales E."/>
            <person name="Havlak P."/>
            <person name="Kuo D.-H."/>
            <person name="Larsson T."/>
            <person name="Lv J."/>
            <person name="Arendt D."/>
            <person name="Savage R."/>
            <person name="Osoegawa K."/>
            <person name="de Jong P."/>
            <person name="Lindberg D.R."/>
            <person name="Seaver E.C."/>
            <person name="Weisblat D.A."/>
            <person name="Putnam N.H."/>
            <person name="Grigoriev I.V."/>
            <person name="Rokhsar D.S."/>
        </authorList>
    </citation>
    <scope>NUCLEOTIDE SEQUENCE</scope>
</reference>
<sequence>MAHSVKVPLASTDVSKQDSDIFGIRALAHKIEMGTFMKDSSKIDPREYFKTIRKEFDQNGKEEDLDDMDKLMLNSKKPRTRENFFEKFLRISPNEETVETATQKSEIILPAYSPADDVEWDARVNCDTRANYVAHVDEDDDENDNEGQEFGTDNVSSFELTLPTCNRKKSFVLINLDDDVNDGFIANEDEICIAASLIDNKGVCPKYEVSKEVSSRGYNRRKSEVINGIYVVYVLVYFFYYCWYSKKRSTKFALKQLCSSVGNLEPKDKRTFDYLWKLQHCLCLKQLKKIHLSEILNLRNNKHLMIVGSYGCNKRIPDLGRSI</sequence>
<keyword evidence="1" id="KW-0812">Transmembrane</keyword>
<name>T1F194_HELRO</name>
<protein>
    <submittedName>
        <fullName evidence="2 3">Uncharacterized protein</fullName>
    </submittedName>
</protein>
<dbReference type="KEGG" id="hro:HELRODRAFT_169013"/>
<evidence type="ECO:0000256" key="1">
    <source>
        <dbReference type="SAM" id="Phobius"/>
    </source>
</evidence>
<keyword evidence="4" id="KW-1185">Reference proteome</keyword>
<feature type="transmembrane region" description="Helical" evidence="1">
    <location>
        <begin position="225"/>
        <end position="244"/>
    </location>
</feature>
<accession>T1F194</accession>
<dbReference type="InParanoid" id="T1F194"/>
<dbReference type="EMBL" id="KB096023">
    <property type="protein sequence ID" value="ESO09074.1"/>
    <property type="molecule type" value="Genomic_DNA"/>
</dbReference>
<dbReference type="EMBL" id="AMQM01003159">
    <property type="status" value="NOT_ANNOTATED_CDS"/>
    <property type="molecule type" value="Genomic_DNA"/>
</dbReference>